<evidence type="ECO:0000256" key="1">
    <source>
        <dbReference type="ARBA" id="ARBA00004251"/>
    </source>
</evidence>
<keyword evidence="11" id="KW-0325">Glycoprotein</keyword>
<dbReference type="FunFam" id="3.80.10.10:FF:000213">
    <property type="entry name" value="Tyrosine-sulfated glycopeptide receptor 1"/>
    <property type="match status" value="1"/>
</dbReference>
<keyword evidence="7" id="KW-0677">Repeat</keyword>
<keyword evidence="10" id="KW-0675">Receptor</keyword>
<evidence type="ECO:0000256" key="9">
    <source>
        <dbReference type="ARBA" id="ARBA00023136"/>
    </source>
</evidence>
<comment type="similarity">
    <text evidence="2">Belongs to the RLP family.</text>
</comment>
<dbReference type="SUPFAM" id="SSF52058">
    <property type="entry name" value="L domain-like"/>
    <property type="match status" value="6"/>
</dbReference>
<evidence type="ECO:0000259" key="15">
    <source>
        <dbReference type="Pfam" id="PF23598"/>
    </source>
</evidence>
<evidence type="ECO:0000259" key="14">
    <source>
        <dbReference type="Pfam" id="PF08263"/>
    </source>
</evidence>
<reference evidence="16 17" key="1">
    <citation type="submission" date="2024-05" db="EMBL/GenBank/DDBJ databases">
        <title>Haplotype-resolved chromosome-level genome assembly of Huyou (Citrus changshanensis).</title>
        <authorList>
            <person name="Miao C."/>
            <person name="Chen W."/>
            <person name="Wu Y."/>
            <person name="Wang L."/>
            <person name="Zhao S."/>
            <person name="Grierson D."/>
            <person name="Xu C."/>
            <person name="Chen K."/>
        </authorList>
    </citation>
    <scope>NUCLEOTIDE SEQUENCE [LARGE SCALE GENOMIC DNA]</scope>
    <source>
        <strain evidence="16">01-14</strain>
        <tissue evidence="16">Leaf</tissue>
    </source>
</reference>
<keyword evidence="3" id="KW-1003">Cell membrane</keyword>
<dbReference type="FunFam" id="3.80.10.10:FF:000095">
    <property type="entry name" value="LRR receptor-like serine/threonine-protein kinase GSO1"/>
    <property type="match status" value="3"/>
</dbReference>
<feature type="domain" description="Leucine-rich repeat-containing N-terminal plant-type" evidence="14">
    <location>
        <begin position="29"/>
        <end position="76"/>
    </location>
</feature>
<evidence type="ECO:0000256" key="4">
    <source>
        <dbReference type="ARBA" id="ARBA00022614"/>
    </source>
</evidence>
<dbReference type="SUPFAM" id="SSF52047">
    <property type="entry name" value="RNI-like"/>
    <property type="match status" value="2"/>
</dbReference>
<dbReference type="GO" id="GO:0005886">
    <property type="term" value="C:plasma membrane"/>
    <property type="evidence" value="ECO:0007669"/>
    <property type="project" value="UniProtKB-SubCell"/>
</dbReference>
<keyword evidence="6 13" id="KW-0732">Signal</keyword>
<dbReference type="PRINTS" id="PR00019">
    <property type="entry name" value="LEURICHRPT"/>
</dbReference>
<dbReference type="SMART" id="SM00365">
    <property type="entry name" value="LRR_SD22"/>
    <property type="match status" value="16"/>
</dbReference>
<dbReference type="FunFam" id="3.80.10.10:FF:000111">
    <property type="entry name" value="LRR receptor-like serine/threonine-protein kinase ERECTA"/>
    <property type="match status" value="2"/>
</dbReference>
<evidence type="ECO:0000313" key="16">
    <source>
        <dbReference type="EMBL" id="KAK9223383.1"/>
    </source>
</evidence>
<feature type="domain" description="Leucine-rich repeat-containing N-terminal plant-type" evidence="14">
    <location>
        <begin position="1680"/>
        <end position="1727"/>
    </location>
</feature>
<accession>A0AAP0MZ02</accession>
<dbReference type="InterPro" id="IPR001611">
    <property type="entry name" value="Leu-rich_rpt"/>
</dbReference>
<sequence length="2636" mass="295659">MRWLTWSYHFLCLQLLLLHTQSYAKQCPQEQSLALLQFKQLFSFNRYYFGRCRAYPKTMSWKWGTDCCSWEGVTCDMATGDVISLDLSCSGLYGSIPSNTSLFDLVHLQKLNLANNDFNLSLISSGFSRFLNLTHFNLSYSNFEGSIPYEISRLSKLVSLDLSTYTTLRLENPVMEALVQNVTKLQLLFLDYVDMSTVVPGTLKNLSSSLTSLSVSYCRIQGEFPENIFRLSNLQMVRLKFNSNMSGVFPRSNWTSPVRYLDVSGTRFSGQLPDSICNLRHLRELKLYKCNFYGFLPVSLGNVTQLAVLSLSSNSFSGHIPPSLSNLHQLTDVDLGSNSFDGQFPDIMNLTRISRLDISNNQLTGSIPSHGSGLQNLAVLRLYNNTLSGTIPSWLFTLPLLLDMDLSDNQLTGHLDAFPSKSLRKLYLTNNRLHGSIPSSIFELANLTYLSLASNNFSGIVEPYMLAKLVNLAALELSHNSLSFGTTSKVNSSFPQIFYLSLSACNISAFPSFLRSLELAYLDLSENNIDGQIPNWMWEVGKDTLSFLDLSHNFITEMKQIPWKNLKYLKLQSNLLQGPLPVPPPRLQFLLASNNQFTGEIIQSICSSSTLEVLDLSDNGFSGTIPECIGNFRVLDLRNNRLNGTIPEAFAEANLLRTLNLNNNELEGPVPKSLVNCTKLEVLDIGNNKVKDVFPYWLGNLPELQVLVLRSNKFHSSMREFEAKQSFPKLRIIDLSHNNFTGPLPARFFENLNGMRNVGETERKLQYVGETFYQDSVVVTLKGAEIELQKILTVFTTIDLSSNDFHGEIPEVIGNLHSLRLLNLSHNHLTVRIPFSLGNLINLESLDLSSNDLSGKIPMQLTSLTYLSVLNISYNQLEGPIPQGPQFSTFQNHSYIGNLGLCGFPLTKQCGKDDPPELVPTTSSWFDWKVAKMGYGSGLVTGLSIGYMVFVTGRPLWFVKMFEKKQSTKKLLLLHSLSYAKHCPHEHRSALLQFKQLFSYVEPPFFVCQRSYPKMISWKKDTNCCSWDGVTCDMAIANNWTSPIEYLDISETSFSELPDSIGNLKLLGRLMLGYSQFVGPVPASLGNLTQLTLLHLMHNNFSGHILSSLSNLVQLTCLDLSSNSFVGEISDIVNLTQVSFFDLLNNQLAGPVPSHRSRLQNLVLIRLNNNSLSGTIPSWLFSLPLLEYVGLSDNQLSGHIDEFPSKSLQNIYLSNNRLQGSIPSSIFELVNLTDLQLDSNNFSGIAEPYMFAKLIKLKYLYISHNSLSLGTTFKIDIPFPKFSYLSLSACNISAFPSFLRTQDKLFYLDLSESKIDGQIPSWISEIGKDSLSYLNISHNFITKMKQISWKNLGSLNFNNNELEGAIPQSFINCTKLEVLYIGNNKINDVFPYWLGNLPELRVLVLRSNKLRGSVKGFESKESFHKLRILDLSINNFSGYLPARFFEKLNAMRNVGADEGKLRYLGEEYYQDSVLVTLKGIEIELQKILTVFTTIDFSSNGFDGEISQVIGKLHSLRLLNLTHNHFTGKIPSSLGNLAKLESLDLSSNNLTGKIPKQLASLTSLPVLNLSHNRLDGPIPQGPQFNTIQEDSYIGNLGLCGFPLTKKCGNDGVPTTFHEEEEEAESSSSWFDWKFAKIGYGSGLVIGLSIGYMVFASGEPLWFMKMVVTWQSKKSYAKQCPQEQSLALLQFKQLFSFNRYYFGRCRAYPKTMSWKWGTDCCSWEGVTCDMATGDVISLDLSCSGLYGSIPSNTSLFDLVHLQKLNLANNDFNLSLISSGFSRFLNLTHFNLSYSNFEGSIPYEISRLSKLVSLDLSTYTTLRLENPVMEALVQNVTKLQLLFLDYVDMSTVVPGTLKNLSSSLTSLSVSYCRIQGEFPENIFRLSNLQMVRLKFNSNMSGVFPRSNWTSPVRYLDVSGTRFSGQLPDSICNLRHLRELKLYKCNFYGFLPVSLGNVTQLAVLSLSSNSFSGHIPPSLSNLHQLTDVDLGSNSFDGQFPDIMNLTRVEYFDISNNQLTGSIPSHGSGLQNLAFLRLYNNTLSGTMPSWLFSLPLLRYMDLSDNQLTGHLDAFPSKSLQNLYLTNNRLHGSIPSSIFELANLTDLSLASNNFSGIVEPYMLAKLVNLVTLELSHNSLSFGTTSKVNSSFPQIFVLSLSACNISAFPSFLRSLKELAYLDLSENNIDGQIPNWMWEVGKDTLSYLDLSHNFITEMKQIPWKNLKYLKLQSNLLQGPLPVLPPRLQFLLASNNQFTGEIIQSICSSSTLEVLGLSDNGFSGTIPECIGNFSVLDLRNNRLNGTIPEAFAEANLLRTLNLNNNELEGPVPKSLVNCTKLEVLDIGNNKVKDVFPYWLGNLPELQVLVLRSNKFHSSMREFEAKQSFPKLRIIDLSHNNFTGPLPARFFENLNGMRNVGETERKLQYVGETFYQDSVVVTLKGAEIELQKILTVFTTIDLSSNDFHGEIPVVIGNLHSLRLLNLSHNHLTVRIPFSLGNLINLESLDLSSNDLSGKIPMQLTSLTYLSVLNLSYNQLEGPIPQGPQFSTFQNHSYIGNLGLCGFPLTKQCGKDDPPELVPTTSSWFDWKVAKMGYGSGLVIGLSIGYMVFVTGRPLWFVKMFEKKQSKKRVRTRPIRRGRGRRN</sequence>
<keyword evidence="9 12" id="KW-0472">Membrane</keyword>
<dbReference type="PROSITE" id="PS51450">
    <property type="entry name" value="LRR"/>
    <property type="match status" value="3"/>
</dbReference>
<keyword evidence="17" id="KW-1185">Reference proteome</keyword>
<dbReference type="InterPro" id="IPR013210">
    <property type="entry name" value="LRR_N_plant-typ"/>
</dbReference>
<organism evidence="16 17">
    <name type="scientific">Citrus x changshan-huyou</name>
    <dbReference type="NCBI Taxonomy" id="2935761"/>
    <lineage>
        <taxon>Eukaryota</taxon>
        <taxon>Viridiplantae</taxon>
        <taxon>Streptophyta</taxon>
        <taxon>Embryophyta</taxon>
        <taxon>Tracheophyta</taxon>
        <taxon>Spermatophyta</taxon>
        <taxon>Magnoliopsida</taxon>
        <taxon>eudicotyledons</taxon>
        <taxon>Gunneridae</taxon>
        <taxon>Pentapetalae</taxon>
        <taxon>rosids</taxon>
        <taxon>malvids</taxon>
        <taxon>Sapindales</taxon>
        <taxon>Rutaceae</taxon>
        <taxon>Aurantioideae</taxon>
        <taxon>Citrus</taxon>
    </lineage>
</organism>
<feature type="transmembrane region" description="Helical" evidence="12">
    <location>
        <begin position="2591"/>
        <end position="2611"/>
    </location>
</feature>
<protein>
    <recommendedName>
        <fullName evidence="18">Leucine-rich repeat-containing N-terminal plant-type domain-containing protein</fullName>
    </recommendedName>
</protein>
<evidence type="ECO:0000256" key="2">
    <source>
        <dbReference type="ARBA" id="ARBA00009592"/>
    </source>
</evidence>
<dbReference type="Pfam" id="PF00560">
    <property type="entry name" value="LRR_1"/>
    <property type="match status" value="11"/>
</dbReference>
<evidence type="ECO:0000256" key="3">
    <source>
        <dbReference type="ARBA" id="ARBA00022475"/>
    </source>
</evidence>
<dbReference type="FunFam" id="3.80.10.10:FF:000041">
    <property type="entry name" value="LRR receptor-like serine/threonine-protein kinase ERECTA"/>
    <property type="match status" value="2"/>
</dbReference>
<dbReference type="InterPro" id="IPR003591">
    <property type="entry name" value="Leu-rich_rpt_typical-subtyp"/>
</dbReference>
<evidence type="ECO:0000256" key="11">
    <source>
        <dbReference type="ARBA" id="ARBA00023180"/>
    </source>
</evidence>
<dbReference type="Pfam" id="PF13855">
    <property type="entry name" value="LRR_8"/>
    <property type="match status" value="7"/>
</dbReference>
<comment type="subcellular location">
    <subcellularLocation>
        <location evidence="1">Cell membrane</location>
        <topology evidence="1">Single-pass type I membrane protein</topology>
    </subcellularLocation>
</comment>
<feature type="chain" id="PRO_5042829570" description="Leucine-rich repeat-containing N-terminal plant-type domain-containing protein" evidence="13">
    <location>
        <begin position="25"/>
        <end position="2636"/>
    </location>
</feature>
<dbReference type="SMART" id="SM00369">
    <property type="entry name" value="LRR_TYP"/>
    <property type="match status" value="26"/>
</dbReference>
<evidence type="ECO:0000256" key="5">
    <source>
        <dbReference type="ARBA" id="ARBA00022692"/>
    </source>
</evidence>
<proteinExistence type="inferred from homology"/>
<dbReference type="Proteomes" id="UP001428341">
    <property type="component" value="Unassembled WGS sequence"/>
</dbReference>
<dbReference type="InterPro" id="IPR032675">
    <property type="entry name" value="LRR_dom_sf"/>
</dbReference>
<dbReference type="Pfam" id="PF08263">
    <property type="entry name" value="LRRNT_2"/>
    <property type="match status" value="3"/>
</dbReference>
<feature type="domain" description="Leucine-rich repeat-containing N-terminal plant-type" evidence="14">
    <location>
        <begin position="988"/>
        <end position="1033"/>
    </location>
</feature>
<evidence type="ECO:0000256" key="13">
    <source>
        <dbReference type="SAM" id="SignalP"/>
    </source>
</evidence>
<feature type="domain" description="Disease resistance R13L4/SHOC-2-like LRR" evidence="15">
    <location>
        <begin position="259"/>
        <end position="508"/>
    </location>
</feature>
<dbReference type="InterPro" id="IPR055414">
    <property type="entry name" value="LRR_R13L4/SHOC2-like"/>
</dbReference>
<dbReference type="PANTHER" id="PTHR48061:SF46">
    <property type="entry name" value="LEUCINE-RICH REPEAT-CONTAINING N-TERMINAL PLANT-TYPE DOMAIN-CONTAINING PROTEIN"/>
    <property type="match status" value="1"/>
</dbReference>
<dbReference type="Gene3D" id="3.80.10.10">
    <property type="entry name" value="Ribonuclease Inhibitor"/>
    <property type="match status" value="11"/>
</dbReference>
<evidence type="ECO:0008006" key="18">
    <source>
        <dbReference type="Google" id="ProtNLM"/>
    </source>
</evidence>
<keyword evidence="8 12" id="KW-1133">Transmembrane helix</keyword>
<dbReference type="PANTHER" id="PTHR48061">
    <property type="entry name" value="LEUCINE-RICH REPEAT RECEPTOR PROTEIN KINASE EMS1-LIKE-RELATED"/>
    <property type="match status" value="1"/>
</dbReference>
<evidence type="ECO:0000313" key="17">
    <source>
        <dbReference type="Proteomes" id="UP001428341"/>
    </source>
</evidence>
<feature type="signal peptide" evidence="13">
    <location>
        <begin position="1"/>
        <end position="24"/>
    </location>
</feature>
<evidence type="ECO:0000256" key="7">
    <source>
        <dbReference type="ARBA" id="ARBA00022737"/>
    </source>
</evidence>
<dbReference type="Pfam" id="PF23598">
    <property type="entry name" value="LRR_14"/>
    <property type="match status" value="1"/>
</dbReference>
<name>A0AAP0MZ02_9ROSI</name>
<comment type="caution">
    <text evidence="16">The sequence shown here is derived from an EMBL/GenBank/DDBJ whole genome shotgun (WGS) entry which is preliminary data.</text>
</comment>
<evidence type="ECO:0000256" key="6">
    <source>
        <dbReference type="ARBA" id="ARBA00022729"/>
    </source>
</evidence>
<evidence type="ECO:0000256" key="8">
    <source>
        <dbReference type="ARBA" id="ARBA00022989"/>
    </source>
</evidence>
<dbReference type="EMBL" id="JBCGBO010000002">
    <property type="protein sequence ID" value="KAK9223383.1"/>
    <property type="molecule type" value="Genomic_DNA"/>
</dbReference>
<dbReference type="InterPro" id="IPR046956">
    <property type="entry name" value="RLP23-like"/>
</dbReference>
<evidence type="ECO:0000256" key="10">
    <source>
        <dbReference type="ARBA" id="ARBA00023170"/>
    </source>
</evidence>
<keyword evidence="4" id="KW-0433">Leucine-rich repeat</keyword>
<gene>
    <name evidence="16" type="ORF">WN944_011825</name>
</gene>
<keyword evidence="5 12" id="KW-0812">Transmembrane</keyword>
<evidence type="ECO:0000256" key="12">
    <source>
        <dbReference type="SAM" id="Phobius"/>
    </source>
</evidence>